<feature type="transmembrane region" description="Helical" evidence="5">
    <location>
        <begin position="78"/>
        <end position="100"/>
    </location>
</feature>
<dbReference type="NCBIfam" id="NF004741">
    <property type="entry name" value="PRK06076.1-2"/>
    <property type="match status" value="1"/>
</dbReference>
<keyword evidence="4 5" id="KW-0472">Membrane</keyword>
<keyword evidence="5" id="KW-0830">Ubiquinone</keyword>
<comment type="subcellular location">
    <subcellularLocation>
        <location evidence="5 6">Cell membrane</location>
        <topology evidence="5 6">Multi-pass membrane protein</topology>
    </subcellularLocation>
    <subcellularLocation>
        <location evidence="1">Membrane</location>
        <topology evidence="1">Multi-pass membrane protein</topology>
    </subcellularLocation>
</comment>
<protein>
    <recommendedName>
        <fullName evidence="5">NADH-quinone oxidoreductase subunit H</fullName>
        <ecNumber evidence="5">7.1.1.-</ecNumber>
    </recommendedName>
    <alternativeName>
        <fullName evidence="5">NADH dehydrogenase I subunit H</fullName>
    </alternativeName>
    <alternativeName>
        <fullName evidence="5">NDH-1 subunit H</fullName>
    </alternativeName>
</protein>
<dbReference type="Proteomes" id="UP000178526">
    <property type="component" value="Unassembled WGS sequence"/>
</dbReference>
<comment type="subunit">
    <text evidence="5">NDH-1 is composed of 14 different subunits. Subunits NuoA, H, J, K, L, M, N constitute the membrane sector of the complex.</text>
</comment>
<reference evidence="7 8" key="1">
    <citation type="journal article" date="2016" name="Nat. Commun.">
        <title>Thousands of microbial genomes shed light on interconnected biogeochemical processes in an aquifer system.</title>
        <authorList>
            <person name="Anantharaman K."/>
            <person name="Brown C.T."/>
            <person name="Hug L.A."/>
            <person name="Sharon I."/>
            <person name="Castelle C.J."/>
            <person name="Probst A.J."/>
            <person name="Thomas B.C."/>
            <person name="Singh A."/>
            <person name="Wilkins M.J."/>
            <person name="Karaoz U."/>
            <person name="Brodie E.L."/>
            <person name="Williams K.H."/>
            <person name="Hubbard S.S."/>
            <person name="Banfield J.F."/>
        </authorList>
    </citation>
    <scope>NUCLEOTIDE SEQUENCE [LARGE SCALE GENOMIC DNA]</scope>
</reference>
<comment type="caution">
    <text evidence="7">The sequence shown here is derived from an EMBL/GenBank/DDBJ whole genome shotgun (WGS) entry which is preliminary data.</text>
</comment>
<comment type="catalytic activity">
    <reaction evidence="5">
        <text>a quinone + NADH + 5 H(+)(in) = a quinol + NAD(+) + 4 H(+)(out)</text>
        <dbReference type="Rhea" id="RHEA:57888"/>
        <dbReference type="ChEBI" id="CHEBI:15378"/>
        <dbReference type="ChEBI" id="CHEBI:24646"/>
        <dbReference type="ChEBI" id="CHEBI:57540"/>
        <dbReference type="ChEBI" id="CHEBI:57945"/>
        <dbReference type="ChEBI" id="CHEBI:132124"/>
    </reaction>
</comment>
<evidence type="ECO:0000256" key="2">
    <source>
        <dbReference type="ARBA" id="ARBA00022692"/>
    </source>
</evidence>
<evidence type="ECO:0000313" key="7">
    <source>
        <dbReference type="EMBL" id="OGL39274.1"/>
    </source>
</evidence>
<keyword evidence="2 5" id="KW-0812">Transmembrane</keyword>
<feature type="transmembrane region" description="Helical" evidence="5">
    <location>
        <begin position="155"/>
        <end position="177"/>
    </location>
</feature>
<keyword evidence="5 6" id="KW-0520">NAD</keyword>
<evidence type="ECO:0000256" key="5">
    <source>
        <dbReference type="HAMAP-Rule" id="MF_01350"/>
    </source>
</evidence>
<name>A0A1F7REA9_9BACT</name>
<evidence type="ECO:0000256" key="1">
    <source>
        <dbReference type="ARBA" id="ARBA00004141"/>
    </source>
</evidence>
<feature type="transmembrane region" description="Helical" evidence="5">
    <location>
        <begin position="348"/>
        <end position="369"/>
    </location>
</feature>
<dbReference type="PROSITE" id="PS00667">
    <property type="entry name" value="COMPLEX1_ND1_1"/>
    <property type="match status" value="1"/>
</dbReference>
<evidence type="ECO:0000256" key="6">
    <source>
        <dbReference type="RuleBase" id="RU000471"/>
    </source>
</evidence>
<dbReference type="InterPro" id="IPR018086">
    <property type="entry name" value="NADH_UbQ_OxRdtase_su1_CS"/>
</dbReference>
<dbReference type="GO" id="GO:0009060">
    <property type="term" value="P:aerobic respiration"/>
    <property type="evidence" value="ECO:0007669"/>
    <property type="project" value="TreeGrafter"/>
</dbReference>
<feature type="transmembrane region" description="Helical" evidence="5">
    <location>
        <begin position="287"/>
        <end position="308"/>
    </location>
</feature>
<dbReference type="AlphaFoldDB" id="A0A1F7REA9"/>
<dbReference type="GO" id="GO:0048038">
    <property type="term" value="F:quinone binding"/>
    <property type="evidence" value="ECO:0007669"/>
    <property type="project" value="UniProtKB-KW"/>
</dbReference>
<dbReference type="GO" id="GO:0016655">
    <property type="term" value="F:oxidoreductase activity, acting on NAD(P)H, quinone or similar compound as acceptor"/>
    <property type="evidence" value="ECO:0007669"/>
    <property type="project" value="UniProtKB-UniRule"/>
</dbReference>
<comment type="similarity">
    <text evidence="5 6">Belongs to the complex I subunit 1 family.</text>
</comment>
<dbReference type="EMBL" id="MGDB01000123">
    <property type="protein sequence ID" value="OGL39274.1"/>
    <property type="molecule type" value="Genomic_DNA"/>
</dbReference>
<keyword evidence="5" id="KW-1278">Translocase</keyword>
<keyword evidence="3 5" id="KW-1133">Transmembrane helix</keyword>
<feature type="transmembrane region" description="Helical" evidence="5">
    <location>
        <begin position="7"/>
        <end position="29"/>
    </location>
</feature>
<keyword evidence="5" id="KW-1003">Cell membrane</keyword>
<dbReference type="PANTHER" id="PTHR11432:SF3">
    <property type="entry name" value="NADH-UBIQUINONE OXIDOREDUCTASE CHAIN 1"/>
    <property type="match status" value="1"/>
</dbReference>
<evidence type="ECO:0000313" key="8">
    <source>
        <dbReference type="Proteomes" id="UP000178526"/>
    </source>
</evidence>
<keyword evidence="5" id="KW-0874">Quinone</keyword>
<feature type="transmembrane region" description="Helical" evidence="5">
    <location>
        <begin position="241"/>
        <end position="267"/>
    </location>
</feature>
<evidence type="ECO:0000256" key="3">
    <source>
        <dbReference type="ARBA" id="ARBA00022989"/>
    </source>
</evidence>
<dbReference type="HAMAP" id="MF_01350">
    <property type="entry name" value="NDH1_NuoH"/>
    <property type="match status" value="1"/>
</dbReference>
<dbReference type="Pfam" id="PF00146">
    <property type="entry name" value="NADHdh"/>
    <property type="match status" value="1"/>
</dbReference>
<accession>A0A1F7REA9</accession>
<sequence length="386" mass="43595">MEGIVRDVIIALIKIAIVLGGVALGVAYSTYLERKVAGWIQVRFGPMRVGPHGLLQPIADGLKLFIKEDIMPRQADKLIFYLSPVICLVPAFAVLAVIPWGPDFYITDLNIGLLYIFAVASLGIFGIVMAGWASNSKYPMLGGLRSAAQMVSYEVSLGLSVIGALIFAESLSMVGIVEKQMTTGVWFVFLQPVGFVIYFICGLAETNRLPFDLPEAEQELVAGFHTEYSAMKFAFFFLAEYTNMIVVSSIATTVFLGGWGSPFAFLGIEFPRSLGIVKSVLDFGMPIFWFLLKVFLLMFFMIWVRWTFPRYRYDQLMNIGWKVLLPFAILNIIFSGLEFTLYEELDWYLFYPLAWLIMGVMVVFGFRLIKNFDQFSYSKMREEGIE</sequence>
<dbReference type="EC" id="7.1.1.-" evidence="5"/>
<gene>
    <name evidence="5" type="primary">nuoH</name>
    <name evidence="7" type="ORF">A2042_07300</name>
</gene>
<dbReference type="GO" id="GO:0003954">
    <property type="term" value="F:NADH dehydrogenase activity"/>
    <property type="evidence" value="ECO:0007669"/>
    <property type="project" value="TreeGrafter"/>
</dbReference>
<feature type="transmembrane region" description="Helical" evidence="5">
    <location>
        <begin position="183"/>
        <end position="204"/>
    </location>
</feature>
<organism evidence="7 8">
    <name type="scientific">Candidatus Schekmanbacteria bacterium GWA2_38_11</name>
    <dbReference type="NCBI Taxonomy" id="1817876"/>
    <lineage>
        <taxon>Bacteria</taxon>
        <taxon>Candidatus Schekmaniibacteriota</taxon>
    </lineage>
</organism>
<dbReference type="GO" id="GO:0005886">
    <property type="term" value="C:plasma membrane"/>
    <property type="evidence" value="ECO:0007669"/>
    <property type="project" value="UniProtKB-SubCell"/>
</dbReference>
<evidence type="ECO:0000256" key="4">
    <source>
        <dbReference type="ARBA" id="ARBA00023136"/>
    </source>
</evidence>
<dbReference type="PANTHER" id="PTHR11432">
    <property type="entry name" value="NADH DEHYDROGENASE SUBUNIT 1"/>
    <property type="match status" value="1"/>
</dbReference>
<dbReference type="PROSITE" id="PS00668">
    <property type="entry name" value="COMPLEX1_ND1_2"/>
    <property type="match status" value="1"/>
</dbReference>
<feature type="transmembrane region" description="Helical" evidence="5">
    <location>
        <begin position="320"/>
        <end position="342"/>
    </location>
</feature>
<comment type="function">
    <text evidence="5">NDH-1 shuttles electrons from NADH, via FMN and iron-sulfur (Fe-S) centers, to quinones in the respiratory chain. The immediate electron acceptor for the enzyme in this species is believed to be ubiquinone. Couples the redox reaction to proton translocation (for every two electrons transferred, four hydrogen ions are translocated across the cytoplasmic membrane), and thus conserves the redox energy in a proton gradient. This subunit may bind ubiquinone.</text>
</comment>
<feature type="transmembrane region" description="Helical" evidence="5">
    <location>
        <begin position="112"/>
        <end position="134"/>
    </location>
</feature>
<dbReference type="InterPro" id="IPR001694">
    <property type="entry name" value="NADH_UbQ_OxRdtase_su1/FPO"/>
</dbReference>
<proteinExistence type="inferred from homology"/>